<feature type="transmembrane region" description="Helical" evidence="7">
    <location>
        <begin position="416"/>
        <end position="436"/>
    </location>
</feature>
<protein>
    <recommendedName>
        <fullName evidence="10">Major facilitator superfamily (MFS) profile domain-containing protein</fullName>
    </recommendedName>
</protein>
<dbReference type="EMBL" id="JAGTXO010000018">
    <property type="protein sequence ID" value="KAG8462937.1"/>
    <property type="molecule type" value="Genomic_DNA"/>
</dbReference>
<feature type="transmembrane region" description="Helical" evidence="7">
    <location>
        <begin position="546"/>
        <end position="571"/>
    </location>
</feature>
<dbReference type="PANTHER" id="PTHR23506">
    <property type="entry name" value="GH10249P"/>
    <property type="match status" value="1"/>
</dbReference>
<evidence type="ECO:0000256" key="2">
    <source>
        <dbReference type="ARBA" id="ARBA00022448"/>
    </source>
</evidence>
<evidence type="ECO:0000256" key="1">
    <source>
        <dbReference type="ARBA" id="ARBA00004141"/>
    </source>
</evidence>
<keyword evidence="5 7" id="KW-0472">Membrane</keyword>
<feature type="transmembrane region" description="Helical" evidence="7">
    <location>
        <begin position="518"/>
        <end position="540"/>
    </location>
</feature>
<dbReference type="Proteomes" id="UP000751190">
    <property type="component" value="Unassembled WGS sequence"/>
</dbReference>
<dbReference type="GO" id="GO:0016020">
    <property type="term" value="C:membrane"/>
    <property type="evidence" value="ECO:0007669"/>
    <property type="project" value="UniProtKB-SubCell"/>
</dbReference>
<dbReference type="Pfam" id="PF07690">
    <property type="entry name" value="MFS_1"/>
    <property type="match status" value="1"/>
</dbReference>
<feature type="transmembrane region" description="Helical" evidence="7">
    <location>
        <begin position="121"/>
        <end position="142"/>
    </location>
</feature>
<keyword evidence="3 7" id="KW-0812">Transmembrane</keyword>
<evidence type="ECO:0000256" key="6">
    <source>
        <dbReference type="SAM" id="MobiDB-lite"/>
    </source>
</evidence>
<feature type="transmembrane region" description="Helical" evidence="7">
    <location>
        <begin position="62"/>
        <end position="83"/>
    </location>
</feature>
<evidence type="ECO:0000256" key="4">
    <source>
        <dbReference type="ARBA" id="ARBA00022989"/>
    </source>
</evidence>
<gene>
    <name evidence="8" type="ORF">KFE25_001710</name>
</gene>
<dbReference type="PANTHER" id="PTHR23506:SF23">
    <property type="entry name" value="GH10249P"/>
    <property type="match status" value="1"/>
</dbReference>
<dbReference type="AlphaFoldDB" id="A0A8J6C5U1"/>
<sequence length="635" mass="64159">MAFPRALSAETLSRSEWTPGVRRSLLLLALSCSMEAFAYTVCVPFLTTSLRAQRSTSVTVASLVFVAYTLGSICVTPLVQPVIRACGGCSRATTFALLVLGLGELLSIVARAPLALFGARFVAGMAGGLVWSSVLSACSILAGQSGSMAVMFGVVLSAVSIGTMSGPALGGILFRVGGWPLPFLAVAGACAILAALVLALLERLPLEPERQCTAEAFAADAAASCPDAGCQLLAAGRQVGAHARTRRDRSVYGQRAPALVLLSVAVGATVYSSIDSVLPTHIEDCLRRAEPADGERAGAGAGPGARGATAAVVRPAAARGEAALERRRRLEGARAPRATRIALAALASPAAGGRGGGSMSGVSGVRVTGGRSSGRSSATLCTSFVFFLISLCYGGLAPLFGRLATTGSRGASAASTRALVVSTMGTFALAVLLPLFALSTRAWQFCAVAMLYGAAGTAQLTPTSVLLERAVALSAADDRGALDDGDDTAEQSACAAAPADECGGARRGAPGREQRPSCVLYALFNCAYVTGMALGPSALACLVDRVGFQMATAALAAGAALSSGAIALALARELEPRRHDGAASPPPSLRGGRHGTRGSEGTQPRGAAGGPLAGRPLGLGPHLAERLLAKDDESQ</sequence>
<dbReference type="SUPFAM" id="SSF103473">
    <property type="entry name" value="MFS general substrate transporter"/>
    <property type="match status" value="1"/>
</dbReference>
<dbReference type="InterPro" id="IPR050930">
    <property type="entry name" value="MFS_Vesicular_Transporter"/>
</dbReference>
<evidence type="ECO:0008006" key="10">
    <source>
        <dbReference type="Google" id="ProtNLM"/>
    </source>
</evidence>
<evidence type="ECO:0000256" key="3">
    <source>
        <dbReference type="ARBA" id="ARBA00022692"/>
    </source>
</evidence>
<reference evidence="8" key="1">
    <citation type="submission" date="2021-05" db="EMBL/GenBank/DDBJ databases">
        <title>The genome of the haptophyte Pavlova lutheri (Diacronema luteri, Pavlovales) - a model for lipid biosynthesis in eukaryotic algae.</title>
        <authorList>
            <person name="Hulatt C.J."/>
            <person name="Posewitz M.C."/>
        </authorList>
    </citation>
    <scope>NUCLEOTIDE SEQUENCE</scope>
    <source>
        <strain evidence="8">NIVA-4/92</strain>
    </source>
</reference>
<proteinExistence type="predicted"/>
<accession>A0A8J6C5U1</accession>
<evidence type="ECO:0000256" key="7">
    <source>
        <dbReference type="SAM" id="Phobius"/>
    </source>
</evidence>
<dbReference type="InterPro" id="IPR036259">
    <property type="entry name" value="MFS_trans_sf"/>
</dbReference>
<evidence type="ECO:0000256" key="5">
    <source>
        <dbReference type="ARBA" id="ARBA00023136"/>
    </source>
</evidence>
<keyword evidence="9" id="KW-1185">Reference proteome</keyword>
<feature type="transmembrane region" description="Helical" evidence="7">
    <location>
        <begin position="179"/>
        <end position="201"/>
    </location>
</feature>
<evidence type="ECO:0000313" key="9">
    <source>
        <dbReference type="Proteomes" id="UP000751190"/>
    </source>
</evidence>
<dbReference type="OrthoDB" id="5086884at2759"/>
<feature type="transmembrane region" description="Helical" evidence="7">
    <location>
        <begin position="384"/>
        <end position="404"/>
    </location>
</feature>
<organism evidence="8 9">
    <name type="scientific">Diacronema lutheri</name>
    <name type="common">Unicellular marine alga</name>
    <name type="synonym">Monochrysis lutheri</name>
    <dbReference type="NCBI Taxonomy" id="2081491"/>
    <lineage>
        <taxon>Eukaryota</taxon>
        <taxon>Haptista</taxon>
        <taxon>Haptophyta</taxon>
        <taxon>Pavlovophyceae</taxon>
        <taxon>Pavlovales</taxon>
        <taxon>Pavlovaceae</taxon>
        <taxon>Diacronema</taxon>
    </lineage>
</organism>
<feature type="region of interest" description="Disordered" evidence="6">
    <location>
        <begin position="577"/>
        <end position="620"/>
    </location>
</feature>
<name>A0A8J6C5U1_DIALT</name>
<keyword evidence="4 7" id="KW-1133">Transmembrane helix</keyword>
<dbReference type="GO" id="GO:0022857">
    <property type="term" value="F:transmembrane transporter activity"/>
    <property type="evidence" value="ECO:0007669"/>
    <property type="project" value="InterPro"/>
</dbReference>
<dbReference type="InterPro" id="IPR011701">
    <property type="entry name" value="MFS"/>
</dbReference>
<comment type="subcellular location">
    <subcellularLocation>
        <location evidence="1">Membrane</location>
        <topology evidence="1">Multi-pass membrane protein</topology>
    </subcellularLocation>
</comment>
<dbReference type="Gene3D" id="1.20.1250.20">
    <property type="entry name" value="MFS general substrate transporter like domains"/>
    <property type="match status" value="1"/>
</dbReference>
<feature type="transmembrane region" description="Helical" evidence="7">
    <location>
        <begin position="149"/>
        <end position="173"/>
    </location>
</feature>
<comment type="caution">
    <text evidence="8">The sequence shown here is derived from an EMBL/GenBank/DDBJ whole genome shotgun (WGS) entry which is preliminary data.</text>
</comment>
<feature type="transmembrane region" description="Helical" evidence="7">
    <location>
        <begin position="95"/>
        <end position="115"/>
    </location>
</feature>
<keyword evidence="2" id="KW-0813">Transport</keyword>
<evidence type="ECO:0000313" key="8">
    <source>
        <dbReference type="EMBL" id="KAG8462937.1"/>
    </source>
</evidence>